<dbReference type="InterPro" id="IPR036736">
    <property type="entry name" value="ACP-like_sf"/>
</dbReference>
<dbReference type="PANTHER" id="PTHR31542:SF1">
    <property type="entry name" value="LARGE RIBOSOMAL SUBUNIT PROTEIN ML50"/>
    <property type="match status" value="1"/>
</dbReference>
<dbReference type="PANTHER" id="PTHR31542">
    <property type="entry name" value="39A RIBOSOMAL PROTEIN L50, MITOCHONDRIAL"/>
    <property type="match status" value="1"/>
</dbReference>
<keyword evidence="5" id="KW-0687">Ribonucleoprotein</keyword>
<dbReference type="Pfam" id="PF10501">
    <property type="entry name" value="Ribosomal_L50"/>
    <property type="match status" value="1"/>
</dbReference>
<evidence type="ECO:0000256" key="7">
    <source>
        <dbReference type="ARBA" id="ARBA00035398"/>
    </source>
</evidence>
<accession>A0A9P6XF14</accession>
<dbReference type="OrthoDB" id="6220758at2759"/>
<protein>
    <recommendedName>
        <fullName evidence="6">Large ribosomal subunit protein mL50</fullName>
    </recommendedName>
    <alternativeName>
        <fullName evidence="7">39S ribosomal protein L50, mitochondrial</fullName>
    </alternativeName>
</protein>
<evidence type="ECO:0000256" key="4">
    <source>
        <dbReference type="ARBA" id="ARBA00023128"/>
    </source>
</evidence>
<evidence type="ECO:0000256" key="2">
    <source>
        <dbReference type="ARBA" id="ARBA00008860"/>
    </source>
</evidence>
<gene>
    <name evidence="8" type="ORF">G6F64_003276</name>
</gene>
<keyword evidence="3" id="KW-0689">Ribosomal protein</keyword>
<dbReference type="Proteomes" id="UP000716291">
    <property type="component" value="Unassembled WGS sequence"/>
</dbReference>
<evidence type="ECO:0000256" key="6">
    <source>
        <dbReference type="ARBA" id="ARBA00035183"/>
    </source>
</evidence>
<dbReference type="GO" id="GO:0005762">
    <property type="term" value="C:mitochondrial large ribosomal subunit"/>
    <property type="evidence" value="ECO:0007669"/>
    <property type="project" value="TreeGrafter"/>
</dbReference>
<dbReference type="Gene3D" id="1.10.1200.10">
    <property type="entry name" value="ACP-like"/>
    <property type="match status" value="1"/>
</dbReference>
<keyword evidence="9" id="KW-1185">Reference proteome</keyword>
<dbReference type="AlphaFoldDB" id="A0A9P6XF14"/>
<sequence>MFACQKRVIVSQFRGLSRFHSSSIQLAGGDSGLFGKFNPWAKNNDKKEEIPVTPAQHTSEEPVVTFNVKYEDKEEFVSWKNKETIKDHEQIESTIKSIVLQHVNDAGETNWKDLSLKDLNTKFHILKESMKQIGKEIPNYELNQIETTQDVLKAFTKNETSIENMTVYDYLEKNNESLPSNLKFVPRE</sequence>
<evidence type="ECO:0000313" key="8">
    <source>
        <dbReference type="EMBL" id="KAG1312117.1"/>
    </source>
</evidence>
<evidence type="ECO:0000313" key="9">
    <source>
        <dbReference type="Proteomes" id="UP000716291"/>
    </source>
</evidence>
<evidence type="ECO:0000256" key="3">
    <source>
        <dbReference type="ARBA" id="ARBA00022980"/>
    </source>
</evidence>
<dbReference type="InterPro" id="IPR018305">
    <property type="entry name" value="Ribosomal_m50"/>
</dbReference>
<proteinExistence type="inferred from homology"/>
<evidence type="ECO:0000256" key="1">
    <source>
        <dbReference type="ARBA" id="ARBA00004173"/>
    </source>
</evidence>
<organism evidence="8 9">
    <name type="scientific">Rhizopus oryzae</name>
    <name type="common">Mucormycosis agent</name>
    <name type="synonym">Rhizopus arrhizus var. delemar</name>
    <dbReference type="NCBI Taxonomy" id="64495"/>
    <lineage>
        <taxon>Eukaryota</taxon>
        <taxon>Fungi</taxon>
        <taxon>Fungi incertae sedis</taxon>
        <taxon>Mucoromycota</taxon>
        <taxon>Mucoromycotina</taxon>
        <taxon>Mucoromycetes</taxon>
        <taxon>Mucorales</taxon>
        <taxon>Mucorineae</taxon>
        <taxon>Rhizopodaceae</taxon>
        <taxon>Rhizopus</taxon>
    </lineage>
</organism>
<dbReference type="EMBL" id="JAANQT010000315">
    <property type="protein sequence ID" value="KAG1312117.1"/>
    <property type="molecule type" value="Genomic_DNA"/>
</dbReference>
<keyword evidence="4" id="KW-0496">Mitochondrion</keyword>
<reference evidence="8" key="1">
    <citation type="journal article" date="2020" name="Microb. Genom.">
        <title>Genetic diversity of clinical and environmental Mucorales isolates obtained from an investigation of mucormycosis cases among solid organ transplant recipients.</title>
        <authorList>
            <person name="Nguyen M.H."/>
            <person name="Kaul D."/>
            <person name="Muto C."/>
            <person name="Cheng S.J."/>
            <person name="Richter R.A."/>
            <person name="Bruno V.M."/>
            <person name="Liu G."/>
            <person name="Beyhan S."/>
            <person name="Sundermann A.J."/>
            <person name="Mounaud S."/>
            <person name="Pasculle A.W."/>
            <person name="Nierman W.C."/>
            <person name="Driscoll E."/>
            <person name="Cumbie R."/>
            <person name="Clancy C.J."/>
            <person name="Dupont C.L."/>
        </authorList>
    </citation>
    <scope>NUCLEOTIDE SEQUENCE</scope>
    <source>
        <strain evidence="8">GL11</strain>
    </source>
</reference>
<name>A0A9P6XF14_RHIOR</name>
<comment type="subcellular location">
    <subcellularLocation>
        <location evidence="1">Mitochondrion</location>
    </subcellularLocation>
</comment>
<evidence type="ECO:0000256" key="5">
    <source>
        <dbReference type="ARBA" id="ARBA00023274"/>
    </source>
</evidence>
<comment type="caution">
    <text evidence="8">The sequence shown here is derived from an EMBL/GenBank/DDBJ whole genome shotgun (WGS) entry which is preliminary data.</text>
</comment>
<comment type="similarity">
    <text evidence="2">Belongs to the mitochondrion-specific ribosomal protein mL50 family.</text>
</comment>